<organism evidence="2 3">
    <name type="scientific">Acidomonas methanolica NBRC 104435</name>
    <dbReference type="NCBI Taxonomy" id="1231351"/>
    <lineage>
        <taxon>Bacteria</taxon>
        <taxon>Pseudomonadati</taxon>
        <taxon>Pseudomonadota</taxon>
        <taxon>Alphaproteobacteria</taxon>
        <taxon>Acetobacterales</taxon>
        <taxon>Acetobacteraceae</taxon>
        <taxon>Acidomonas</taxon>
    </lineage>
</organism>
<gene>
    <name evidence="2" type="ORF">Amme_060_054</name>
</gene>
<evidence type="ECO:0000313" key="2">
    <source>
        <dbReference type="EMBL" id="GAJ29418.1"/>
    </source>
</evidence>
<dbReference type="OrthoDB" id="8419862at2"/>
<reference evidence="2 3" key="2">
    <citation type="journal article" date="2014" name="FEMS Microbiol. Lett.">
        <title>Draft genomic DNA sequence of the facultatively methylotrophic bacterium Acidomonas methanolica type strain MB58.</title>
        <authorList>
            <person name="Higashiura N."/>
            <person name="Hadano H."/>
            <person name="Hirakawa H."/>
            <person name="Matsutani M."/>
            <person name="Takabe S."/>
            <person name="Matsushita K."/>
            <person name="Azuma Y."/>
        </authorList>
    </citation>
    <scope>NUCLEOTIDE SEQUENCE [LARGE SCALE GENOMIC DNA]</scope>
    <source>
        <strain evidence="2 3">MB58</strain>
    </source>
</reference>
<evidence type="ECO:0008006" key="4">
    <source>
        <dbReference type="Google" id="ProtNLM"/>
    </source>
</evidence>
<dbReference type="RefSeq" id="WP_132126864.1">
    <property type="nucleotide sequence ID" value="NZ_BAND01000060.1"/>
</dbReference>
<feature type="transmembrane region" description="Helical" evidence="1">
    <location>
        <begin position="89"/>
        <end position="109"/>
    </location>
</feature>
<evidence type="ECO:0000313" key="3">
    <source>
        <dbReference type="Proteomes" id="UP000019760"/>
    </source>
</evidence>
<dbReference type="Proteomes" id="UP000019760">
    <property type="component" value="Unassembled WGS sequence"/>
</dbReference>
<accession>A0A023D5I4</accession>
<dbReference type="EMBL" id="BAND01000060">
    <property type="protein sequence ID" value="GAJ29418.1"/>
    <property type="molecule type" value="Genomic_DNA"/>
</dbReference>
<keyword evidence="1" id="KW-0472">Membrane</keyword>
<name>A0A023D5I4_ACIMT</name>
<keyword evidence="1" id="KW-1133">Transmembrane helix</keyword>
<feature type="transmembrane region" description="Helical" evidence="1">
    <location>
        <begin position="6"/>
        <end position="30"/>
    </location>
</feature>
<keyword evidence="1" id="KW-0812">Transmembrane</keyword>
<sequence>MIQPILWSLLLALHLLCMAYWVGGGLNAVLVARSGTALLDGAQRQTVLLQIYSRYCRALMHIVPVSLLSGWGLVLHLGGFAHLAWPINAMQALGVIMAALFVSIVRGPLRTARRAIRPQAATFATIRTRIVYMVALGILTTLCASLAGA</sequence>
<feature type="transmembrane region" description="Helical" evidence="1">
    <location>
        <begin position="130"/>
        <end position="148"/>
    </location>
</feature>
<comment type="caution">
    <text evidence="2">The sequence shown here is derived from an EMBL/GenBank/DDBJ whole genome shotgun (WGS) entry which is preliminary data.</text>
</comment>
<reference evidence="3" key="1">
    <citation type="journal article" date="2014" name="FEMS Microbiol. Lett.">
        <title>Draft Genomic DNA Sequence of the Facultatively Methylotrophic Bacterium Acidomonas methanolica type strain MB58.</title>
        <authorList>
            <person name="Higashiura N."/>
            <person name="Hadano H."/>
            <person name="Hirakawa H."/>
            <person name="Matsutani M."/>
            <person name="Takabe S."/>
            <person name="Matsushita K."/>
            <person name="Azuma Y."/>
        </authorList>
    </citation>
    <scope>NUCLEOTIDE SEQUENCE [LARGE SCALE GENOMIC DNA]</scope>
    <source>
        <strain evidence="3">MB58</strain>
    </source>
</reference>
<protein>
    <recommendedName>
        <fullName evidence="4">Copper resistance protein D domain-containing protein</fullName>
    </recommendedName>
</protein>
<dbReference type="AlphaFoldDB" id="A0A023D5I4"/>
<evidence type="ECO:0000256" key="1">
    <source>
        <dbReference type="SAM" id="Phobius"/>
    </source>
</evidence>
<proteinExistence type="predicted"/>
<feature type="transmembrane region" description="Helical" evidence="1">
    <location>
        <begin position="58"/>
        <end position="83"/>
    </location>
</feature>
<keyword evidence="3" id="KW-1185">Reference proteome</keyword>